<evidence type="ECO:0000313" key="3">
    <source>
        <dbReference type="Proteomes" id="UP000259636"/>
    </source>
</evidence>
<evidence type="ECO:0000256" key="1">
    <source>
        <dbReference type="SAM" id="Phobius"/>
    </source>
</evidence>
<accession>A0A385DAL8</accession>
<dbReference type="AlphaFoldDB" id="A0A385DAL8"/>
<organism evidence="2 3">
    <name type="scientific">Streptomyces koyangensis</name>
    <dbReference type="NCBI Taxonomy" id="188770"/>
    <lineage>
        <taxon>Bacteria</taxon>
        <taxon>Bacillati</taxon>
        <taxon>Actinomycetota</taxon>
        <taxon>Actinomycetes</taxon>
        <taxon>Kitasatosporales</taxon>
        <taxon>Streptomycetaceae</taxon>
        <taxon>Streptomyces</taxon>
        <taxon>Streptomyces aurantiacus group</taxon>
    </lineage>
</organism>
<dbReference type="RefSeq" id="WP_117349345.1">
    <property type="nucleotide sequence ID" value="NZ_CP031742.1"/>
</dbReference>
<keyword evidence="1" id="KW-0812">Transmembrane</keyword>
<feature type="transmembrane region" description="Helical" evidence="1">
    <location>
        <begin position="319"/>
        <end position="337"/>
    </location>
</feature>
<sequence length="344" mass="36304">MVAKRNEGPGHRSAFDQGETAASWYAYRRRAWVWLGVGCGLTGAGLALVALGSVAPFLEDLAVYPLLLGVTAVVVALGALAIASAMRRTLRSGTWTACLASAPPPGLWSPRLVLRTPGGMREWVVVAVCVQQRFPLAVPPPSGVMWWCGDPDRGGVVAHPNAPALLWVRAVRMPGLARRDLRRAAAAGRPGRGVSAQPKGSPPAPLGVVTRVRRRAVLRWGVAVCALVFAFGAYGLGEVDGSSKRIDLTVIGEHSDGSCTVRWEDPWTGEKHVGPFRCDQDRDPLLGLRDSGFVVSSGPHRGELYSAEEGAPGRARADALMVAGGVGGAACLLVGCVRRYQLAV</sequence>
<keyword evidence="1" id="KW-1133">Transmembrane helix</keyword>
<evidence type="ECO:0000313" key="2">
    <source>
        <dbReference type="EMBL" id="AXQ55386.1"/>
    </source>
</evidence>
<feature type="transmembrane region" description="Helical" evidence="1">
    <location>
        <begin position="32"/>
        <end position="55"/>
    </location>
</feature>
<dbReference type="KEGG" id="sky:D0C37_12790"/>
<protein>
    <submittedName>
        <fullName evidence="2">Uncharacterized protein</fullName>
    </submittedName>
</protein>
<name>A0A385DAL8_9ACTN</name>
<dbReference type="GeneID" id="300115060"/>
<keyword evidence="1" id="KW-0472">Membrane</keyword>
<reference evidence="2 3" key="1">
    <citation type="submission" date="2018-08" db="EMBL/GenBank/DDBJ databases">
        <authorList>
            <person name="Ferrada E.E."/>
            <person name="Latorre B.A."/>
        </authorList>
    </citation>
    <scope>NUCLEOTIDE SEQUENCE [LARGE SCALE GENOMIC DNA]</scope>
    <source>
        <strain evidence="2 3">VK-A60T</strain>
    </source>
</reference>
<gene>
    <name evidence="2" type="ORF">D0C37_12790</name>
</gene>
<feature type="transmembrane region" description="Helical" evidence="1">
    <location>
        <begin position="217"/>
        <end position="236"/>
    </location>
</feature>
<dbReference type="EMBL" id="CP031742">
    <property type="protein sequence ID" value="AXQ55386.1"/>
    <property type="molecule type" value="Genomic_DNA"/>
</dbReference>
<feature type="transmembrane region" description="Helical" evidence="1">
    <location>
        <begin position="61"/>
        <end position="83"/>
    </location>
</feature>
<proteinExistence type="predicted"/>
<dbReference type="Proteomes" id="UP000259636">
    <property type="component" value="Chromosome"/>
</dbReference>